<dbReference type="InterPro" id="IPR019760">
    <property type="entry name" value="DNA-dir_DNA_pol_A_CS"/>
</dbReference>
<name>A0AA41YN80_9PROT</name>
<evidence type="ECO:0000256" key="14">
    <source>
        <dbReference type="ARBA" id="ARBA00023204"/>
    </source>
</evidence>
<reference evidence="22" key="2">
    <citation type="submission" date="2022-10" db="EMBL/GenBank/DDBJ databases">
        <authorList>
            <person name="Trinh H.N."/>
        </authorList>
    </citation>
    <scope>NUCLEOTIDE SEQUENCE</scope>
    <source>
        <strain evidence="22">RN2-1</strain>
    </source>
</reference>
<dbReference type="Pfam" id="PF01612">
    <property type="entry name" value="DNA_pol_A_exo1"/>
    <property type="match status" value="1"/>
</dbReference>
<dbReference type="AlphaFoldDB" id="A0AA41YN80"/>
<keyword evidence="8" id="KW-0540">Nuclease</keyword>
<dbReference type="InterPro" id="IPR008918">
    <property type="entry name" value="HhH2"/>
</dbReference>
<dbReference type="InterPro" id="IPR018320">
    <property type="entry name" value="DNA_polymerase_1"/>
</dbReference>
<comment type="subunit">
    <text evidence="2">Single-chain monomer with multiple functions.</text>
</comment>
<protein>
    <recommendedName>
        <fullName evidence="4 16">DNA polymerase I</fullName>
        <ecNumber evidence="3 16">2.7.7.7</ecNumber>
    </recommendedName>
</protein>
<dbReference type="Pfam" id="PF00476">
    <property type="entry name" value="DNA_pol_A"/>
    <property type="match status" value="1"/>
</dbReference>
<dbReference type="EC" id="2.7.7.7" evidence="3 16"/>
<accession>A0AA41YN80</accession>
<dbReference type="SUPFAM" id="SSF88723">
    <property type="entry name" value="PIN domain-like"/>
    <property type="match status" value="1"/>
</dbReference>
<evidence type="ECO:0000256" key="2">
    <source>
        <dbReference type="ARBA" id="ARBA00011541"/>
    </source>
</evidence>
<feature type="domain" description="DNA-directed DNA polymerase family A palm" evidence="21">
    <location>
        <begin position="693"/>
        <end position="899"/>
    </location>
</feature>
<comment type="function">
    <text evidence="17">In addition to polymerase activity, this DNA polymerase exhibits 3'-5' and 5'-3' exonuclease activity.</text>
</comment>
<dbReference type="GO" id="GO:0008409">
    <property type="term" value="F:5'-3' exonuclease activity"/>
    <property type="evidence" value="ECO:0007669"/>
    <property type="project" value="UniProtKB-UniRule"/>
</dbReference>
<dbReference type="GO" id="GO:0006302">
    <property type="term" value="P:double-strand break repair"/>
    <property type="evidence" value="ECO:0007669"/>
    <property type="project" value="TreeGrafter"/>
</dbReference>
<evidence type="ECO:0000256" key="15">
    <source>
        <dbReference type="ARBA" id="ARBA00049244"/>
    </source>
</evidence>
<dbReference type="GO" id="GO:0003677">
    <property type="term" value="F:DNA binding"/>
    <property type="evidence" value="ECO:0007669"/>
    <property type="project" value="UniProtKB-UniRule"/>
</dbReference>
<dbReference type="SMART" id="SM00482">
    <property type="entry name" value="POLAc"/>
    <property type="match status" value="1"/>
</dbReference>
<feature type="domain" description="5'-3' exonuclease" evidence="20">
    <location>
        <begin position="7"/>
        <end position="265"/>
    </location>
</feature>
<dbReference type="SMART" id="SM00279">
    <property type="entry name" value="HhH2"/>
    <property type="match status" value="1"/>
</dbReference>
<dbReference type="CDD" id="cd06139">
    <property type="entry name" value="DNA_polA_I_Ecoli_like_exo"/>
    <property type="match status" value="1"/>
</dbReference>
<dbReference type="InterPro" id="IPR012337">
    <property type="entry name" value="RNaseH-like_sf"/>
</dbReference>
<feature type="region of interest" description="Disordered" evidence="18">
    <location>
        <begin position="295"/>
        <end position="327"/>
    </location>
</feature>
<dbReference type="FunFam" id="1.10.150.20:FF:000002">
    <property type="entry name" value="DNA polymerase I"/>
    <property type="match status" value="1"/>
</dbReference>
<sequence length="935" mass="100318">MGQPDTAPHLILIDGSGFIFRAFHALPPMTRPDGTPVNAVFGFTNMLARLLKDHAGSHIAVIFDAGRTTFRNRLYDKYKAQRPEPPPELIPQFSLVRDATAAFGVPAIELADWEADDLIASYARAATEAGGRATIISSDKDLMQLIRPGVEMLDPIKQKPIGLAEVMEKFGVPPGKMIEAQALIGDPVDNVPGVPGIGPKTAAQLIQEHGDLEGILRAASEMKPSKRRDALIEHAAAARISRELVTLRDDAPQPLPLDALVAREPDRAKLGAWLKEQGFRSTLLRLGLEEGGAAAAQPAASPTANGAAPASANRGPQGQLFADPPAQPALAPGDAFGTYESVTTPAQLDAWIAEATAAGVVGLDTETDGLDAMRADIVGFSLATAPGRACYVPLRHEGVAGQIPPDQALAALAPLLRDPAVLKVFHNAKFDQLILARAGAPVAGPIDDSMLISYAQEAGAHGHGMDELSILHLGHTPISYDSVTGTGKGRVPFAQVPLDRATPYAAEDADVTLRLWEVLRPRLRTNKALALYEQIDRRLTPVLMEMERAGVKVDADDLRAMSKDFEIRMAAIEKDIHRLAGEPFNVASAKQLGEVLFDRMGLAGGKRMKTGAWGTDASVLQTLAEQGHDLPVRVLEWRQLAKLKSTYADALVGQINPETGRVHTSFAMAIASTGRLSSTDPNLQNIPVRTEEGSRIRRAFIAEPGHVLVSADYSQIELRLLAHVADIPALKESFARGEDIHARTASEVFGIPMQGMDPMTRRRAKAINFGIIYGISAFGLARQLQIEPGEARSYIDAYFARYPGIRAYMNAAREEARSNGYVVSPLGRRCWIPGIADKNPARRGYAERQAINAPLQGGAADIIKRAMVRLPAALRSAGLTARLLLQVHDELLFEAPDAEAAATAGVAREVMQNAASLSVPLVVETGIGHNWAEAH</sequence>
<dbReference type="CDD" id="cd09859">
    <property type="entry name" value="PIN_53EXO"/>
    <property type="match status" value="1"/>
</dbReference>
<dbReference type="NCBIfam" id="NF004397">
    <property type="entry name" value="PRK05755.1"/>
    <property type="match status" value="1"/>
</dbReference>
<keyword evidence="12 17" id="KW-0239">DNA-directed DNA polymerase</keyword>
<evidence type="ECO:0000256" key="8">
    <source>
        <dbReference type="ARBA" id="ARBA00022722"/>
    </source>
</evidence>
<keyword evidence="23" id="KW-1185">Reference proteome</keyword>
<dbReference type="RefSeq" id="WP_264712184.1">
    <property type="nucleotide sequence ID" value="NZ_JAPDNT010000001.1"/>
</dbReference>
<dbReference type="SUPFAM" id="SSF56672">
    <property type="entry name" value="DNA/RNA polymerases"/>
    <property type="match status" value="1"/>
</dbReference>
<dbReference type="Gene3D" id="1.10.150.20">
    <property type="entry name" value="5' to 3' exonuclease, C-terminal subdomain"/>
    <property type="match status" value="2"/>
</dbReference>
<keyword evidence="7 17" id="KW-0235">DNA replication</keyword>
<keyword evidence="13 17" id="KW-0238">DNA-binding</keyword>
<dbReference type="CDD" id="cd09898">
    <property type="entry name" value="H3TH_53EXO"/>
    <property type="match status" value="1"/>
</dbReference>
<evidence type="ECO:0000256" key="18">
    <source>
        <dbReference type="SAM" id="MobiDB-lite"/>
    </source>
</evidence>
<dbReference type="CDD" id="cd08637">
    <property type="entry name" value="DNA_pol_A_pol_I_C"/>
    <property type="match status" value="1"/>
</dbReference>
<keyword evidence="5 17" id="KW-0808">Transferase</keyword>
<dbReference type="InterPro" id="IPR002298">
    <property type="entry name" value="DNA_polymerase_A"/>
</dbReference>
<evidence type="ECO:0000256" key="1">
    <source>
        <dbReference type="ARBA" id="ARBA00007705"/>
    </source>
</evidence>
<dbReference type="GO" id="GO:0006261">
    <property type="term" value="P:DNA-templated DNA replication"/>
    <property type="evidence" value="ECO:0007669"/>
    <property type="project" value="UniProtKB-UniRule"/>
</dbReference>
<evidence type="ECO:0000256" key="4">
    <source>
        <dbReference type="ARBA" id="ARBA00020311"/>
    </source>
</evidence>
<dbReference type="SMART" id="SM00474">
    <property type="entry name" value="35EXOc"/>
    <property type="match status" value="1"/>
</dbReference>
<evidence type="ECO:0000259" key="19">
    <source>
        <dbReference type="SMART" id="SM00474"/>
    </source>
</evidence>
<keyword evidence="6 17" id="KW-0548">Nucleotidyltransferase</keyword>
<dbReference type="InterPro" id="IPR001098">
    <property type="entry name" value="DNA-dir_DNA_pol_A_palm_dom"/>
</dbReference>
<keyword evidence="14 17" id="KW-0234">DNA repair</keyword>
<dbReference type="InterPro" id="IPR036397">
    <property type="entry name" value="RNaseH_sf"/>
</dbReference>
<keyword evidence="10 17" id="KW-0378">Hydrolase</keyword>
<comment type="caution">
    <text evidence="22">The sequence shown here is derived from an EMBL/GenBank/DDBJ whole genome shotgun (WGS) entry which is preliminary data.</text>
</comment>
<reference evidence="22" key="1">
    <citation type="submission" date="2022-09" db="EMBL/GenBank/DDBJ databases">
        <title>Rhodovastum sp. nov. RN2-1 isolated from soil in Seongnam, South Korea.</title>
        <authorList>
            <person name="Le N.T."/>
        </authorList>
    </citation>
    <scope>NUCLEOTIDE SEQUENCE</scope>
    <source>
        <strain evidence="22">RN2-1</strain>
    </source>
</reference>
<keyword evidence="11 17" id="KW-0269">Exonuclease</keyword>
<dbReference type="EMBL" id="JAPDNT010000001">
    <property type="protein sequence ID" value="MCW3473603.1"/>
    <property type="molecule type" value="Genomic_DNA"/>
</dbReference>
<dbReference type="GO" id="GO:0003887">
    <property type="term" value="F:DNA-directed DNA polymerase activity"/>
    <property type="evidence" value="ECO:0007669"/>
    <property type="project" value="UniProtKB-UniRule"/>
</dbReference>
<dbReference type="SUPFAM" id="SSF47807">
    <property type="entry name" value="5' to 3' exonuclease, C-terminal subdomain"/>
    <property type="match status" value="1"/>
</dbReference>
<dbReference type="InterPro" id="IPR020046">
    <property type="entry name" value="5-3_exonucl_a-hlix_arch_N"/>
</dbReference>
<evidence type="ECO:0000256" key="9">
    <source>
        <dbReference type="ARBA" id="ARBA00022763"/>
    </source>
</evidence>
<evidence type="ECO:0000256" key="5">
    <source>
        <dbReference type="ARBA" id="ARBA00022679"/>
    </source>
</evidence>
<evidence type="ECO:0000256" key="12">
    <source>
        <dbReference type="ARBA" id="ARBA00022932"/>
    </source>
</evidence>
<dbReference type="InterPro" id="IPR002421">
    <property type="entry name" value="5-3_exonuclease"/>
</dbReference>
<dbReference type="PROSITE" id="PS00447">
    <property type="entry name" value="DNA_POLYMERASE_A"/>
    <property type="match status" value="1"/>
</dbReference>
<dbReference type="FunFam" id="1.10.150.20:FF:000003">
    <property type="entry name" value="DNA polymerase I"/>
    <property type="match status" value="1"/>
</dbReference>
<dbReference type="PANTHER" id="PTHR10133">
    <property type="entry name" value="DNA POLYMERASE I"/>
    <property type="match status" value="1"/>
</dbReference>
<dbReference type="NCBIfam" id="TIGR00593">
    <property type="entry name" value="pola"/>
    <property type="match status" value="1"/>
</dbReference>
<dbReference type="InterPro" id="IPR036279">
    <property type="entry name" value="5-3_exonuclease_C_sf"/>
</dbReference>
<dbReference type="InterPro" id="IPR002562">
    <property type="entry name" value="3'-5'_exonuclease_dom"/>
</dbReference>
<dbReference type="Pfam" id="PF02739">
    <property type="entry name" value="5_3_exonuc_N"/>
    <property type="match status" value="1"/>
</dbReference>
<dbReference type="Gene3D" id="3.40.50.1010">
    <property type="entry name" value="5'-nuclease"/>
    <property type="match status" value="1"/>
</dbReference>
<dbReference type="PRINTS" id="PR00868">
    <property type="entry name" value="DNAPOLI"/>
</dbReference>
<dbReference type="PANTHER" id="PTHR10133:SF27">
    <property type="entry name" value="DNA POLYMERASE NU"/>
    <property type="match status" value="1"/>
</dbReference>
<dbReference type="Gene3D" id="1.20.1060.10">
    <property type="entry name" value="Taq DNA Polymerase, Chain T, domain 4"/>
    <property type="match status" value="1"/>
</dbReference>
<comment type="similarity">
    <text evidence="1 17">Belongs to the DNA polymerase type-A family.</text>
</comment>
<dbReference type="FunFam" id="1.20.1060.10:FF:000001">
    <property type="entry name" value="DNA polymerase I"/>
    <property type="match status" value="1"/>
</dbReference>
<dbReference type="SUPFAM" id="SSF53098">
    <property type="entry name" value="Ribonuclease H-like"/>
    <property type="match status" value="1"/>
</dbReference>
<evidence type="ECO:0000313" key="22">
    <source>
        <dbReference type="EMBL" id="MCW3473603.1"/>
    </source>
</evidence>
<evidence type="ECO:0000256" key="17">
    <source>
        <dbReference type="RuleBase" id="RU004460"/>
    </source>
</evidence>
<feature type="domain" description="3'-5' exonuclease" evidence="19">
    <location>
        <begin position="339"/>
        <end position="524"/>
    </location>
</feature>
<dbReference type="InterPro" id="IPR029060">
    <property type="entry name" value="PIN-like_dom_sf"/>
</dbReference>
<evidence type="ECO:0000256" key="7">
    <source>
        <dbReference type="ARBA" id="ARBA00022705"/>
    </source>
</evidence>
<keyword evidence="9 17" id="KW-0227">DNA damage</keyword>
<proteinExistence type="inferred from homology"/>
<dbReference type="SMART" id="SM00475">
    <property type="entry name" value="53EXOc"/>
    <property type="match status" value="1"/>
</dbReference>
<evidence type="ECO:0000256" key="6">
    <source>
        <dbReference type="ARBA" id="ARBA00022695"/>
    </source>
</evidence>
<feature type="compositionally biased region" description="Low complexity" evidence="18">
    <location>
        <begin position="295"/>
        <end position="316"/>
    </location>
</feature>
<dbReference type="Proteomes" id="UP001165679">
    <property type="component" value="Unassembled WGS sequence"/>
</dbReference>
<dbReference type="Gene3D" id="3.30.420.10">
    <property type="entry name" value="Ribonuclease H-like superfamily/Ribonuclease H"/>
    <property type="match status" value="1"/>
</dbReference>
<evidence type="ECO:0000256" key="13">
    <source>
        <dbReference type="ARBA" id="ARBA00023125"/>
    </source>
</evidence>
<evidence type="ECO:0000256" key="11">
    <source>
        <dbReference type="ARBA" id="ARBA00022839"/>
    </source>
</evidence>
<gene>
    <name evidence="17 22" type="primary">polA</name>
    <name evidence="22" type="ORF">OL599_03350</name>
</gene>
<evidence type="ECO:0000256" key="10">
    <source>
        <dbReference type="ARBA" id="ARBA00022801"/>
    </source>
</evidence>
<dbReference type="Pfam" id="PF01367">
    <property type="entry name" value="5_3_exonuc"/>
    <property type="match status" value="1"/>
</dbReference>
<evidence type="ECO:0000259" key="20">
    <source>
        <dbReference type="SMART" id="SM00475"/>
    </source>
</evidence>
<dbReference type="Gene3D" id="3.30.70.370">
    <property type="match status" value="1"/>
</dbReference>
<evidence type="ECO:0000256" key="3">
    <source>
        <dbReference type="ARBA" id="ARBA00012417"/>
    </source>
</evidence>
<evidence type="ECO:0000256" key="16">
    <source>
        <dbReference type="NCBIfam" id="TIGR00593"/>
    </source>
</evidence>
<dbReference type="InterPro" id="IPR020045">
    <property type="entry name" value="DNA_polI_H3TH"/>
</dbReference>
<evidence type="ECO:0000313" key="23">
    <source>
        <dbReference type="Proteomes" id="UP001165679"/>
    </source>
</evidence>
<dbReference type="InterPro" id="IPR043502">
    <property type="entry name" value="DNA/RNA_pol_sf"/>
</dbReference>
<evidence type="ECO:0000259" key="21">
    <source>
        <dbReference type="SMART" id="SM00482"/>
    </source>
</evidence>
<organism evidence="22 23">
    <name type="scientific">Limobrevibacterium gyesilva</name>
    <dbReference type="NCBI Taxonomy" id="2991712"/>
    <lineage>
        <taxon>Bacteria</taxon>
        <taxon>Pseudomonadati</taxon>
        <taxon>Pseudomonadota</taxon>
        <taxon>Alphaproteobacteria</taxon>
        <taxon>Acetobacterales</taxon>
        <taxon>Acetobacteraceae</taxon>
        <taxon>Limobrevibacterium</taxon>
    </lineage>
</organism>
<dbReference type="GO" id="GO:0008408">
    <property type="term" value="F:3'-5' exonuclease activity"/>
    <property type="evidence" value="ECO:0007669"/>
    <property type="project" value="UniProtKB-UniRule"/>
</dbReference>
<comment type="catalytic activity">
    <reaction evidence="15 17">
        <text>DNA(n) + a 2'-deoxyribonucleoside 5'-triphosphate = DNA(n+1) + diphosphate</text>
        <dbReference type="Rhea" id="RHEA:22508"/>
        <dbReference type="Rhea" id="RHEA-COMP:17339"/>
        <dbReference type="Rhea" id="RHEA-COMP:17340"/>
        <dbReference type="ChEBI" id="CHEBI:33019"/>
        <dbReference type="ChEBI" id="CHEBI:61560"/>
        <dbReference type="ChEBI" id="CHEBI:173112"/>
        <dbReference type="EC" id="2.7.7.7"/>
    </reaction>
</comment>